<name>A0A382HHW1_9ZZZZ</name>
<sequence length="25" mass="3169">TYFLLLWPFVRLLSRMERRMLVRAT</sequence>
<dbReference type="EMBL" id="UINC01061393">
    <property type="protein sequence ID" value="SVB86924.1"/>
    <property type="molecule type" value="Genomic_DNA"/>
</dbReference>
<gene>
    <name evidence="1" type="ORF">METZ01_LOCUS239778</name>
</gene>
<dbReference type="AlphaFoldDB" id="A0A382HHW1"/>
<accession>A0A382HHW1</accession>
<organism evidence="1">
    <name type="scientific">marine metagenome</name>
    <dbReference type="NCBI Taxonomy" id="408172"/>
    <lineage>
        <taxon>unclassified sequences</taxon>
        <taxon>metagenomes</taxon>
        <taxon>ecological metagenomes</taxon>
    </lineage>
</organism>
<protein>
    <submittedName>
        <fullName evidence="1">Uncharacterized protein</fullName>
    </submittedName>
</protein>
<reference evidence="1" key="1">
    <citation type="submission" date="2018-05" db="EMBL/GenBank/DDBJ databases">
        <authorList>
            <person name="Lanie J.A."/>
            <person name="Ng W.-L."/>
            <person name="Kazmierczak K.M."/>
            <person name="Andrzejewski T.M."/>
            <person name="Davidsen T.M."/>
            <person name="Wayne K.J."/>
            <person name="Tettelin H."/>
            <person name="Glass J.I."/>
            <person name="Rusch D."/>
            <person name="Podicherti R."/>
            <person name="Tsui H.-C.T."/>
            <person name="Winkler M.E."/>
        </authorList>
    </citation>
    <scope>NUCLEOTIDE SEQUENCE</scope>
</reference>
<proteinExistence type="predicted"/>
<feature type="non-terminal residue" evidence="1">
    <location>
        <position position="1"/>
    </location>
</feature>
<evidence type="ECO:0000313" key="1">
    <source>
        <dbReference type="EMBL" id="SVB86924.1"/>
    </source>
</evidence>